<name>A0A101ENH1_9EURY</name>
<dbReference type="InterPro" id="IPR000385">
    <property type="entry name" value="MoaA_NifB_PqqE_Fe-S-bd_CS"/>
</dbReference>
<dbReference type="SFLD" id="SFLDS00029">
    <property type="entry name" value="Radical_SAM"/>
    <property type="match status" value="1"/>
</dbReference>
<sequence length="118" mass="13987">MHEFHWDNAKILIPKTPDAKYLYVEITNRCNLRCEMCFKQYWEDEEGDMDYNLFLKILDDAKEFPNLKMIYFGGIGEPFVHPHFMDMVKEVKRRGYAVGISTNGFLLTDDLVEELVKL</sequence>
<dbReference type="InterPro" id="IPR007197">
    <property type="entry name" value="rSAM"/>
</dbReference>
<comment type="caution">
    <text evidence="9">The sequence shown here is derived from an EMBL/GenBank/DDBJ whole genome shotgun (WGS) entry which is preliminary data.</text>
</comment>
<evidence type="ECO:0000256" key="6">
    <source>
        <dbReference type="ARBA" id="ARBA00023004"/>
    </source>
</evidence>
<dbReference type="PROSITE" id="PS01305">
    <property type="entry name" value="MOAA_NIFB_PQQE"/>
    <property type="match status" value="1"/>
</dbReference>
<dbReference type="InterPro" id="IPR058240">
    <property type="entry name" value="rSAM_sf"/>
</dbReference>
<dbReference type="EMBL" id="LGFD01000001">
    <property type="protein sequence ID" value="KUK18616.1"/>
    <property type="molecule type" value="Genomic_DNA"/>
</dbReference>
<dbReference type="Pfam" id="PF04055">
    <property type="entry name" value="Radical_SAM"/>
    <property type="match status" value="1"/>
</dbReference>
<evidence type="ECO:0000256" key="3">
    <source>
        <dbReference type="ARBA" id="ARBA00022691"/>
    </source>
</evidence>
<dbReference type="PROSITE" id="PS51918">
    <property type="entry name" value="RADICAL_SAM"/>
    <property type="match status" value="1"/>
</dbReference>
<evidence type="ECO:0000313" key="9">
    <source>
        <dbReference type="EMBL" id="KUK18616.1"/>
    </source>
</evidence>
<dbReference type="GO" id="GO:0016491">
    <property type="term" value="F:oxidoreductase activity"/>
    <property type="evidence" value="ECO:0007669"/>
    <property type="project" value="UniProtKB-KW"/>
</dbReference>
<feature type="domain" description="Radical SAM core" evidence="8">
    <location>
        <begin position="16"/>
        <end position="118"/>
    </location>
</feature>
<dbReference type="AlphaFoldDB" id="A0A101ENH1"/>
<evidence type="ECO:0000256" key="1">
    <source>
        <dbReference type="ARBA" id="ARBA00001966"/>
    </source>
</evidence>
<dbReference type="RefSeq" id="WP_283217170.1">
    <property type="nucleotide sequence ID" value="NZ_LGFD01000001.1"/>
</dbReference>
<keyword evidence="7" id="KW-0411">Iron-sulfur</keyword>
<dbReference type="PANTHER" id="PTHR11228">
    <property type="entry name" value="RADICAL SAM DOMAIN PROTEIN"/>
    <property type="match status" value="1"/>
</dbReference>
<dbReference type="SFLD" id="SFLDG01067">
    <property type="entry name" value="SPASM/twitch_domain_containing"/>
    <property type="match status" value="1"/>
</dbReference>
<accession>A0A101ENH1</accession>
<dbReference type="Proteomes" id="UP000053911">
    <property type="component" value="Unassembled WGS sequence"/>
</dbReference>
<evidence type="ECO:0000256" key="2">
    <source>
        <dbReference type="ARBA" id="ARBA00022485"/>
    </source>
</evidence>
<evidence type="ECO:0000256" key="5">
    <source>
        <dbReference type="ARBA" id="ARBA00023002"/>
    </source>
</evidence>
<keyword evidence="2" id="KW-0004">4Fe-4S</keyword>
<gene>
    <name evidence="9" type="ORF">XD54_0001</name>
</gene>
<dbReference type="PANTHER" id="PTHR11228:SF7">
    <property type="entry name" value="PQQA PEPTIDE CYCLASE"/>
    <property type="match status" value="1"/>
</dbReference>
<dbReference type="Gene3D" id="3.20.20.70">
    <property type="entry name" value="Aldolase class I"/>
    <property type="match status" value="1"/>
</dbReference>
<evidence type="ECO:0000256" key="7">
    <source>
        <dbReference type="ARBA" id="ARBA00023014"/>
    </source>
</evidence>
<proteinExistence type="predicted"/>
<comment type="cofactor">
    <cofactor evidence="1">
        <name>[4Fe-4S] cluster</name>
        <dbReference type="ChEBI" id="CHEBI:49883"/>
    </cofactor>
</comment>
<evidence type="ECO:0000256" key="4">
    <source>
        <dbReference type="ARBA" id="ARBA00022723"/>
    </source>
</evidence>
<keyword evidence="5" id="KW-0560">Oxidoreductase</keyword>
<evidence type="ECO:0000313" key="10">
    <source>
        <dbReference type="Proteomes" id="UP000053911"/>
    </source>
</evidence>
<evidence type="ECO:0000259" key="8">
    <source>
        <dbReference type="PROSITE" id="PS51918"/>
    </source>
</evidence>
<dbReference type="InterPro" id="IPR013785">
    <property type="entry name" value="Aldolase_TIM"/>
</dbReference>
<dbReference type="GO" id="GO:0046872">
    <property type="term" value="F:metal ion binding"/>
    <property type="evidence" value="ECO:0007669"/>
    <property type="project" value="UniProtKB-KW"/>
</dbReference>
<dbReference type="SUPFAM" id="SSF102114">
    <property type="entry name" value="Radical SAM enzymes"/>
    <property type="match status" value="1"/>
</dbReference>
<keyword evidence="6" id="KW-0408">Iron</keyword>
<dbReference type="GO" id="GO:0051539">
    <property type="term" value="F:4 iron, 4 sulfur cluster binding"/>
    <property type="evidence" value="ECO:0007669"/>
    <property type="project" value="UniProtKB-KW"/>
</dbReference>
<keyword evidence="4" id="KW-0479">Metal-binding</keyword>
<dbReference type="CDD" id="cd01335">
    <property type="entry name" value="Radical_SAM"/>
    <property type="match status" value="1"/>
</dbReference>
<feature type="non-terminal residue" evidence="9">
    <location>
        <position position="118"/>
    </location>
</feature>
<keyword evidence="3" id="KW-0949">S-adenosyl-L-methionine</keyword>
<dbReference type="InterPro" id="IPR050377">
    <property type="entry name" value="Radical_SAM_PqqE_MftC-like"/>
</dbReference>
<reference evidence="10" key="1">
    <citation type="journal article" date="2015" name="MBio">
        <title>Genome-Resolved Metagenomic Analysis Reveals Roles for Candidate Phyla and Other Microbial Community Members in Biogeochemical Transformations in Oil Reservoirs.</title>
        <authorList>
            <person name="Hu P."/>
            <person name="Tom L."/>
            <person name="Singh A."/>
            <person name="Thomas B.C."/>
            <person name="Baker B.J."/>
            <person name="Piceno Y.M."/>
            <person name="Andersen G.L."/>
            <person name="Banfield J.F."/>
        </authorList>
    </citation>
    <scope>NUCLEOTIDE SEQUENCE [LARGE SCALE GENOMIC DNA]</scope>
</reference>
<protein>
    <submittedName>
        <fullName evidence="9">Putative metallocofactor modifying protein, radical SAM superfamily</fullName>
    </submittedName>
</protein>
<organism evidence="9 10">
    <name type="scientific">Thermococcus sibiricus</name>
    <dbReference type="NCBI Taxonomy" id="172049"/>
    <lineage>
        <taxon>Archaea</taxon>
        <taxon>Methanobacteriati</taxon>
        <taxon>Methanobacteriota</taxon>
        <taxon>Thermococci</taxon>
        <taxon>Thermococcales</taxon>
        <taxon>Thermococcaceae</taxon>
        <taxon>Thermococcus</taxon>
    </lineage>
</organism>